<dbReference type="InterPro" id="IPR058240">
    <property type="entry name" value="rSAM_sf"/>
</dbReference>
<keyword evidence="4 5" id="KW-0411">Iron-sulfur</keyword>
<feature type="binding site" evidence="5">
    <location>
        <position position="66"/>
    </location>
    <ligand>
        <name>[4Fe-4S] cluster</name>
        <dbReference type="ChEBI" id="CHEBI:49883"/>
        <note>4Fe-4S-S-AdoMet</note>
    </ligand>
</feature>
<dbReference type="GO" id="GO:0003824">
    <property type="term" value="F:catalytic activity"/>
    <property type="evidence" value="ECO:0007669"/>
    <property type="project" value="InterPro"/>
</dbReference>
<evidence type="ECO:0000259" key="6">
    <source>
        <dbReference type="Pfam" id="PF04055"/>
    </source>
</evidence>
<feature type="domain" description="Radical SAM core" evidence="6">
    <location>
        <begin position="62"/>
        <end position="182"/>
    </location>
</feature>
<dbReference type="Pfam" id="PF04055">
    <property type="entry name" value="Radical_SAM"/>
    <property type="match status" value="1"/>
</dbReference>
<dbReference type="SUPFAM" id="SSF102114">
    <property type="entry name" value="Radical SAM enzymes"/>
    <property type="match status" value="1"/>
</dbReference>
<keyword evidence="3 5" id="KW-0408">Iron</keyword>
<comment type="cofactor">
    <cofactor evidence="5">
        <name>[4Fe-4S] cluster</name>
        <dbReference type="ChEBI" id="CHEBI:49883"/>
    </cofactor>
    <text evidence="5">Binds 1 [4Fe-4S] cluster. The cluster is coordinated with 3 cysteines and an exchangeable S-adenosyl-L-methionine.</text>
</comment>
<keyword evidence="1 5" id="KW-0949">S-adenosyl-L-methionine</keyword>
<gene>
    <name evidence="7" type="ORF">SAMEA3545359_00245</name>
</gene>
<dbReference type="PANTHER" id="PTHR43075:SF1">
    <property type="entry name" value="FORMATE LYASE ACTIVATING ENZYME, PUTATIVE (AFU_ORTHOLOGUE AFUA_2G15630)-RELATED"/>
    <property type="match status" value="1"/>
</dbReference>
<dbReference type="Gene3D" id="3.20.20.70">
    <property type="entry name" value="Aldolase class I"/>
    <property type="match status" value="1"/>
</dbReference>
<name>A0A1C6G6D1_9FIRM</name>
<dbReference type="InterPro" id="IPR013785">
    <property type="entry name" value="Aldolase_TIM"/>
</dbReference>
<proteinExistence type="predicted"/>
<reference evidence="7" key="1">
    <citation type="submission" date="2015-09" db="EMBL/GenBank/DDBJ databases">
        <authorList>
            <consortium name="Pathogen Informatics"/>
        </authorList>
    </citation>
    <scope>NUCLEOTIDE SEQUENCE</scope>
    <source>
        <strain evidence="7">2789STDY5834896</strain>
    </source>
</reference>
<keyword evidence="2 5" id="KW-0479">Metal-binding</keyword>
<evidence type="ECO:0000256" key="2">
    <source>
        <dbReference type="ARBA" id="ARBA00022723"/>
    </source>
</evidence>
<feature type="binding site" evidence="5">
    <location>
        <position position="73"/>
    </location>
    <ligand>
        <name>[4Fe-4S] cluster</name>
        <dbReference type="ChEBI" id="CHEBI:49883"/>
        <note>4Fe-4S-S-AdoMet</note>
    </ligand>
</feature>
<evidence type="ECO:0000313" key="7">
    <source>
        <dbReference type="EMBL" id="SCJ40790.1"/>
    </source>
</evidence>
<feature type="binding site" evidence="5">
    <location>
        <position position="70"/>
    </location>
    <ligand>
        <name>[4Fe-4S] cluster</name>
        <dbReference type="ChEBI" id="CHEBI:49883"/>
        <note>4Fe-4S-S-AdoMet</note>
    </ligand>
</feature>
<dbReference type="EMBL" id="FMHG01000001">
    <property type="protein sequence ID" value="SCJ40790.1"/>
    <property type="molecule type" value="Genomic_DNA"/>
</dbReference>
<evidence type="ECO:0000256" key="3">
    <source>
        <dbReference type="ARBA" id="ARBA00023004"/>
    </source>
</evidence>
<sequence>MGEDYRQLLEHCTLCPRRCGADRLRGETGYCGAGAAVRAGRAALHFWEEPCLSGDRGSGAVFFSGCTLGCVFCQNYQISADGQGVEVTVPQLAESFLSLQQQGAHNLNLVTATHYLPQVIAALDLAKSRGLALPVVYNCGGYERRETLRMLAGYVDIYLPDCKYLDAQLAARYSGAPDYPQVVREALDEMFLQVGEPVFDDCGMMRRGMIVRHLLLPGCEADSRAVLRYLYGRFGDSVYLSIMNQYTPLPRVRARWPELGRCITAAEYERVIDYALELGIENAFVQEGGTVSESFIPDFSGQGLAR</sequence>
<evidence type="ECO:0000256" key="4">
    <source>
        <dbReference type="ARBA" id="ARBA00023014"/>
    </source>
</evidence>
<dbReference type="GO" id="GO:0046872">
    <property type="term" value="F:metal ion binding"/>
    <property type="evidence" value="ECO:0007669"/>
    <property type="project" value="UniProtKB-KW"/>
</dbReference>
<dbReference type="SFLD" id="SFLDG01099">
    <property type="entry name" value="Uncharacterised_Radical_SAM_Su"/>
    <property type="match status" value="1"/>
</dbReference>
<dbReference type="InterPro" id="IPR016431">
    <property type="entry name" value="Pyrv-formate_lyase-activ_prd"/>
</dbReference>
<dbReference type="PIRSF" id="PIRSF004869">
    <property type="entry name" value="PflX_prd"/>
    <property type="match status" value="1"/>
</dbReference>
<dbReference type="GO" id="GO:0051536">
    <property type="term" value="F:iron-sulfur cluster binding"/>
    <property type="evidence" value="ECO:0007669"/>
    <property type="project" value="UniProtKB-KW"/>
</dbReference>
<accession>A0A1C6G6D1</accession>
<dbReference type="InterPro" id="IPR040085">
    <property type="entry name" value="MJ0674-like"/>
</dbReference>
<organism evidence="7">
    <name type="scientific">uncultured Anaerotruncus sp</name>
    <dbReference type="NCBI Taxonomy" id="905011"/>
    <lineage>
        <taxon>Bacteria</taxon>
        <taxon>Bacillati</taxon>
        <taxon>Bacillota</taxon>
        <taxon>Clostridia</taxon>
        <taxon>Eubacteriales</taxon>
        <taxon>Oscillospiraceae</taxon>
        <taxon>Anaerotruncus</taxon>
        <taxon>environmental samples</taxon>
    </lineage>
</organism>
<dbReference type="PANTHER" id="PTHR43075">
    <property type="entry name" value="FORMATE LYASE ACTIVATING ENZYME, PUTATIVE (AFU_ORTHOLOGUE AFUA_2G15630)-RELATED"/>
    <property type="match status" value="1"/>
</dbReference>
<protein>
    <submittedName>
        <fullName evidence="7">Radical SAM superfamily</fullName>
    </submittedName>
</protein>
<dbReference type="SFLD" id="SFLDS00029">
    <property type="entry name" value="Radical_SAM"/>
    <property type="match status" value="1"/>
</dbReference>
<dbReference type="AlphaFoldDB" id="A0A1C6G6D1"/>
<dbReference type="InterPro" id="IPR007197">
    <property type="entry name" value="rSAM"/>
</dbReference>
<evidence type="ECO:0000256" key="1">
    <source>
        <dbReference type="ARBA" id="ARBA00022691"/>
    </source>
</evidence>
<evidence type="ECO:0000256" key="5">
    <source>
        <dbReference type="PIRSR" id="PIRSR004869-50"/>
    </source>
</evidence>